<accession>A0A7D5ESJ8</accession>
<dbReference type="AlphaFoldDB" id="A0A7D5ESJ8"/>
<reference evidence="2 3" key="1">
    <citation type="submission" date="2020-06" db="EMBL/GenBank/DDBJ databases">
        <authorList>
            <person name="Jo H."/>
        </authorList>
    </citation>
    <scope>NUCLEOTIDE SEQUENCE [LARGE SCALE GENOMIC DNA]</scope>
    <source>
        <strain evidence="2 3">I46</strain>
    </source>
</reference>
<organism evidence="2 3">
    <name type="scientific">Microbacterium oleivorans</name>
    <dbReference type="NCBI Taxonomy" id="273677"/>
    <lineage>
        <taxon>Bacteria</taxon>
        <taxon>Bacillati</taxon>
        <taxon>Actinomycetota</taxon>
        <taxon>Actinomycetes</taxon>
        <taxon>Micrococcales</taxon>
        <taxon>Microbacteriaceae</taxon>
        <taxon>Microbacterium</taxon>
    </lineage>
</organism>
<dbReference type="Proteomes" id="UP000509638">
    <property type="component" value="Chromosome"/>
</dbReference>
<dbReference type="Pfam" id="PF10022">
    <property type="entry name" value="DUF2264"/>
    <property type="match status" value="1"/>
</dbReference>
<dbReference type="PANTHER" id="PTHR35339">
    <property type="entry name" value="LINALOOL DEHYDRATASE_ISOMERASE DOMAIN-CONTAINING PROTEIN"/>
    <property type="match status" value="1"/>
</dbReference>
<dbReference type="InterPro" id="IPR016624">
    <property type="entry name" value="UCP014753"/>
</dbReference>
<name>A0A7D5ESJ8_9MICO</name>
<dbReference type="PANTHER" id="PTHR35339:SF4">
    <property type="entry name" value="LINALOOL DEHYDRATASE_ISOMERASE DOMAIN-CONTAINING PROTEIN"/>
    <property type="match status" value="1"/>
</dbReference>
<sequence>MSLHDGPHPPFDGGHRSWQQLADRLLAGALHHASPTGALVNMPGPSSASGAWSDGMEGFARTFLLAAFRVGGARGGDPNGVLERFRTGLIAGVDPRGRERWPRIAERRQAVVEAASVAIALSETRPWLWDGLEPRHQQHVVDWLSGVVGTTGYTNNWVWFQNVIEAFLAKVGGPWRQADLDRNAELQESMYIGDGWYSDGAGPAGVRQSFDYYAGWAWHVYPLLHARIAGVPLAGVHRDRLAMFIEQAAELIGSRGAPLLQGRSLTYRFGMLAPFWAAAIAGVSPLPAGTTRALAADVVSHFLDAGAVDDRDVLPIGWHREFLPLRQVYTSGSSPYWASKGFLGLLLPADDAEWTTPADRPEGGSRATRALAAPGWIVVGTPDDGIVRVLNHGADGFRGPAGAVRTDNPFYQRVAYSNLTSPELSPDAIARPLDSHVALLDAGDAPSHRDAIERVHLTDTVAVSRSRVHWLDTANADAATWASLRRGPVVTTASVVHGPAELRLAWWTPPADLEHPSAALAADEVWPDDPGPWRFRIGGWPLPFSGPEPRITAAAATRADGVRSAVLPVRGLDEAGTTIRSGSNPFADHSATPWAAQSATARAGEIVAALVTLSGTASDEEPSALAGIDVDTGNQTVRVRWRDGTVDQVPTHAQVQA</sequence>
<dbReference type="RefSeq" id="WP_178012525.1">
    <property type="nucleotide sequence ID" value="NZ_CP058316.1"/>
</dbReference>
<dbReference type="InterPro" id="IPR049349">
    <property type="entry name" value="DUF2264_N"/>
</dbReference>
<evidence type="ECO:0000313" key="3">
    <source>
        <dbReference type="Proteomes" id="UP000509638"/>
    </source>
</evidence>
<evidence type="ECO:0000313" key="2">
    <source>
        <dbReference type="EMBL" id="QLD12065.1"/>
    </source>
</evidence>
<feature type="domain" description="DUF2264" evidence="1">
    <location>
        <begin position="16"/>
        <end position="358"/>
    </location>
</feature>
<evidence type="ECO:0000259" key="1">
    <source>
        <dbReference type="Pfam" id="PF10022"/>
    </source>
</evidence>
<protein>
    <submittedName>
        <fullName evidence="2">DUF2264 domain-containing protein</fullName>
    </submittedName>
</protein>
<dbReference type="EMBL" id="CP058316">
    <property type="protein sequence ID" value="QLD12065.1"/>
    <property type="molecule type" value="Genomic_DNA"/>
</dbReference>
<proteinExistence type="predicted"/>
<gene>
    <name evidence="2" type="ORF">HW566_09995</name>
</gene>